<accession>E6N8A3</accession>
<dbReference type="STRING" id="311458.CSUB_C1425"/>
<dbReference type="PANTHER" id="PTHR21139:SF42">
    <property type="entry name" value="TRIOSEPHOSPHATE ISOMERASE"/>
    <property type="match status" value="1"/>
</dbReference>
<comment type="subcellular location">
    <subcellularLocation>
        <location evidence="7 8">Cytoplasm</location>
    </subcellularLocation>
</comment>
<comment type="pathway">
    <text evidence="7 8">Carbohydrate degradation; glycolysis; D-glyceraldehyde 3-phosphate from glycerone phosphate: step 1/1.</text>
</comment>
<feature type="active site" description="Proton acceptor" evidence="7">
    <location>
        <position position="143"/>
    </location>
</feature>
<dbReference type="AlphaFoldDB" id="E6N8A3"/>
<name>E6N8A3_CALS0</name>
<feature type="binding site" evidence="7">
    <location>
        <position position="148"/>
    </location>
    <ligand>
        <name>substrate</name>
    </ligand>
</feature>
<evidence type="ECO:0000256" key="6">
    <source>
        <dbReference type="ARBA" id="ARBA00044762"/>
    </source>
</evidence>
<dbReference type="PROSITE" id="PS51440">
    <property type="entry name" value="TIM_2"/>
    <property type="match status" value="1"/>
</dbReference>
<dbReference type="InterPro" id="IPR022891">
    <property type="entry name" value="Triosephosphate_isomerase_arc"/>
</dbReference>
<dbReference type="EMBL" id="BA000048">
    <property type="protein sequence ID" value="BAJ51276.1"/>
    <property type="molecule type" value="Genomic_DNA"/>
</dbReference>
<evidence type="ECO:0000256" key="2">
    <source>
        <dbReference type="ARBA" id="ARBA00022432"/>
    </source>
</evidence>
<dbReference type="NCBIfam" id="NF003302">
    <property type="entry name" value="PRK04302.1"/>
    <property type="match status" value="1"/>
</dbReference>
<dbReference type="InterPro" id="IPR013785">
    <property type="entry name" value="Aldolase_TIM"/>
</dbReference>
<dbReference type="EC" id="5.3.1.1" evidence="7 8"/>
<dbReference type="InterPro" id="IPR020861">
    <property type="entry name" value="Triosephosphate_isomerase_AS"/>
</dbReference>
<dbReference type="GO" id="GO:0019563">
    <property type="term" value="P:glycerol catabolic process"/>
    <property type="evidence" value="ECO:0007669"/>
    <property type="project" value="TreeGrafter"/>
</dbReference>
<keyword evidence="5 7" id="KW-0413">Isomerase</keyword>
<organism evidence="9 11">
    <name type="scientific">Caldiarchaeum subterraneum</name>
    <dbReference type="NCBI Taxonomy" id="311458"/>
    <lineage>
        <taxon>Archaea</taxon>
        <taxon>Nitrososphaerota</taxon>
        <taxon>Candidatus Caldarchaeales</taxon>
        <taxon>Candidatus Caldarchaeaceae</taxon>
        <taxon>Candidatus Caldarchaeum</taxon>
    </lineage>
</organism>
<evidence type="ECO:0000256" key="5">
    <source>
        <dbReference type="ARBA" id="ARBA00023235"/>
    </source>
</evidence>
<evidence type="ECO:0000313" key="11">
    <source>
        <dbReference type="Proteomes" id="UP000008120"/>
    </source>
</evidence>
<reference evidence="9 11" key="1">
    <citation type="journal article" date="2005" name="Environ. Microbiol.">
        <title>Genetic and functional properties of uncultivated thermophilic crenarchaeotes from a subsurface gold mine as revealed by analysis of genome fragments.</title>
        <authorList>
            <person name="Nunoura T."/>
            <person name="Hirayama H."/>
            <person name="Takami H."/>
            <person name="Oida H."/>
            <person name="Nishi S."/>
            <person name="Shimamura S."/>
            <person name="Suzuki Y."/>
            <person name="Inagaki F."/>
            <person name="Takai K."/>
            <person name="Nealson K.H."/>
            <person name="Horikoshi K."/>
        </authorList>
    </citation>
    <scope>NUCLEOTIDE SEQUENCE [LARGE SCALE GENOMIC DNA]</scope>
</reference>
<evidence type="ECO:0000313" key="9">
    <source>
        <dbReference type="EMBL" id="BAJ48522.1"/>
    </source>
</evidence>
<dbReference type="GO" id="GO:0005829">
    <property type="term" value="C:cytosol"/>
    <property type="evidence" value="ECO:0007669"/>
    <property type="project" value="TreeGrafter"/>
</dbReference>
<dbReference type="NCBIfam" id="TIGR00419">
    <property type="entry name" value="tim"/>
    <property type="match status" value="1"/>
</dbReference>
<comment type="pathway">
    <text evidence="7 8">Carbohydrate biosynthesis; gluconeogenesis.</text>
</comment>
<evidence type="ECO:0000256" key="4">
    <source>
        <dbReference type="ARBA" id="ARBA00023152"/>
    </source>
</evidence>
<dbReference type="UniPathway" id="UPA00109">
    <property type="reaction ID" value="UER00189"/>
</dbReference>
<feature type="binding site" evidence="7">
    <location>
        <begin position="204"/>
        <end position="205"/>
    </location>
    <ligand>
        <name>substrate</name>
    </ligand>
</feature>
<evidence type="ECO:0000256" key="1">
    <source>
        <dbReference type="ARBA" id="ARBA00019397"/>
    </source>
</evidence>
<dbReference type="KEGG" id="csu:CSUB_C1425"/>
<dbReference type="GO" id="GO:0046166">
    <property type="term" value="P:glyceraldehyde-3-phosphate biosynthetic process"/>
    <property type="evidence" value="ECO:0007669"/>
    <property type="project" value="TreeGrafter"/>
</dbReference>
<dbReference type="GO" id="GO:0004807">
    <property type="term" value="F:triose-phosphate isomerase activity"/>
    <property type="evidence" value="ECO:0007669"/>
    <property type="project" value="UniProtKB-UniRule"/>
</dbReference>
<dbReference type="PROSITE" id="PS00171">
    <property type="entry name" value="TIM_1"/>
    <property type="match status" value="1"/>
</dbReference>
<dbReference type="Gene3D" id="3.20.20.70">
    <property type="entry name" value="Aldolase class I"/>
    <property type="match status" value="1"/>
</dbReference>
<proteinExistence type="inferred from homology"/>
<dbReference type="GO" id="GO:0006096">
    <property type="term" value="P:glycolytic process"/>
    <property type="evidence" value="ECO:0007669"/>
    <property type="project" value="UniProtKB-UniRule"/>
</dbReference>
<dbReference type="Pfam" id="PF00121">
    <property type="entry name" value="TIM"/>
    <property type="match status" value="1"/>
</dbReference>
<comment type="catalytic activity">
    <reaction evidence="7 8">
        <text>D-glyceraldehyde 3-phosphate = dihydroxyacetone phosphate</text>
        <dbReference type="Rhea" id="RHEA:18585"/>
        <dbReference type="ChEBI" id="CHEBI:57642"/>
        <dbReference type="ChEBI" id="CHEBI:59776"/>
        <dbReference type="EC" id="5.3.1.1"/>
    </reaction>
</comment>
<gene>
    <name evidence="7" type="primary">tpiA</name>
    <name evidence="10" type="ORF">CSUB_C1425</name>
    <name evidence="9" type="ORF">HGMM_F09A08C30</name>
</gene>
<dbReference type="CDD" id="cd00311">
    <property type="entry name" value="TIM"/>
    <property type="match status" value="1"/>
</dbReference>
<dbReference type="Proteomes" id="UP000008120">
    <property type="component" value="Chromosome"/>
</dbReference>
<evidence type="ECO:0000256" key="7">
    <source>
        <dbReference type="HAMAP-Rule" id="MF_00147"/>
    </source>
</evidence>
<evidence type="ECO:0000256" key="3">
    <source>
        <dbReference type="ARBA" id="ARBA00022490"/>
    </source>
</evidence>
<dbReference type="SUPFAM" id="SSF51351">
    <property type="entry name" value="Triosephosphate isomerase (TIM)"/>
    <property type="match status" value="1"/>
</dbReference>
<dbReference type="PANTHER" id="PTHR21139">
    <property type="entry name" value="TRIOSEPHOSPHATE ISOMERASE"/>
    <property type="match status" value="1"/>
</dbReference>
<dbReference type="HAMAP" id="MF_00147_A">
    <property type="entry name" value="TIM_A"/>
    <property type="match status" value="1"/>
</dbReference>
<dbReference type="UniPathway" id="UPA00138"/>
<keyword evidence="2 7" id="KW-0312">Gluconeogenesis</keyword>
<dbReference type="InterPro" id="IPR035990">
    <property type="entry name" value="TIM_sf"/>
</dbReference>
<keyword evidence="3 7" id="KW-0963">Cytoplasm</keyword>
<reference evidence="9 11" key="2">
    <citation type="journal article" date="2011" name="Nucleic Acids Res.">
        <title>Insights into the evolution of Archaea and eukaryotic protein modifier systems revealed by the genome of a novel archaeal group.</title>
        <authorList>
            <person name="Nunoura T."/>
            <person name="Takaki Y."/>
            <person name="Kakuta J."/>
            <person name="Nishi S."/>
            <person name="Sugahara J."/>
            <person name="Kazama H."/>
            <person name="Chee G."/>
            <person name="Hattori M."/>
            <person name="Kanai A."/>
            <person name="Atomi H."/>
            <person name="Takai K."/>
            <person name="Takami H."/>
        </authorList>
    </citation>
    <scope>NUCLEOTIDE SEQUENCE [LARGE SCALE GENOMIC DNA]</scope>
</reference>
<dbReference type="InterPro" id="IPR000652">
    <property type="entry name" value="Triosephosphate_isomerase"/>
</dbReference>
<comment type="function">
    <text evidence="7">Involved in the gluconeogenesis. Catalyzes stereospecifically the conversion of dihydroxyacetone phosphate (DHAP) to D-glyceraldehyde-3-phosphate (G3P).</text>
</comment>
<protein>
    <recommendedName>
        <fullName evidence="1 7">Triosephosphate isomerase</fullName>
        <shortName evidence="7">TIM</shortName>
        <shortName evidence="7">TPI</shortName>
        <ecNumber evidence="7 8">5.3.1.1</ecNumber>
    </recommendedName>
    <alternativeName>
        <fullName evidence="7">Triose-phosphate isomerase</fullName>
    </alternativeName>
</protein>
<sequence>MNIRYPLIVLNFKTFRESIGKKALELAKIAERAAEETGVSVAVCPSLVDLATVAANVSVHVFAQHCDPYMPGAYTGSVVAEALKESGAAGSLLNHSEKKLKLSDLSEAVNRLRANGLVSIVCADDHYAATAAAALGPDMLAVEPPELIGTGISVSRAKPEVVTETVSRVKAIAPSVRVLCGAGVSTAEDVSKALELGTDGVLLASAFVKASDPFALLLKMCEAALR</sequence>
<feature type="binding site" evidence="7">
    <location>
        <position position="183"/>
    </location>
    <ligand>
        <name>substrate</name>
    </ligand>
</feature>
<comment type="subunit">
    <text evidence="6 7">Homotetramer; dimer of dimers.</text>
</comment>
<dbReference type="EMBL" id="AP011867">
    <property type="protein sequence ID" value="BAJ48522.1"/>
    <property type="molecule type" value="Genomic_DNA"/>
</dbReference>
<feature type="active site" description="Electrophile" evidence="7">
    <location>
        <position position="95"/>
    </location>
</feature>
<keyword evidence="4 7" id="KW-0324">Glycolysis</keyword>
<dbReference type="FunFam" id="3.20.20.70:FF:000223">
    <property type="entry name" value="Triosephosphate isomerase"/>
    <property type="match status" value="1"/>
</dbReference>
<dbReference type="GO" id="GO:0006094">
    <property type="term" value="P:gluconeogenesis"/>
    <property type="evidence" value="ECO:0007669"/>
    <property type="project" value="UniProtKB-UniRule"/>
</dbReference>
<evidence type="ECO:0000256" key="8">
    <source>
        <dbReference type="RuleBase" id="RU363013"/>
    </source>
</evidence>
<feature type="binding site" evidence="7">
    <location>
        <begin position="11"/>
        <end position="13"/>
    </location>
    <ligand>
        <name>substrate</name>
    </ligand>
</feature>
<comment type="similarity">
    <text evidence="7 8">Belongs to the triosephosphate isomerase family.</text>
</comment>
<evidence type="ECO:0000313" key="10">
    <source>
        <dbReference type="EMBL" id="BAJ51276.1"/>
    </source>
</evidence>